<dbReference type="SUPFAM" id="SSF53474">
    <property type="entry name" value="alpha/beta-Hydrolases"/>
    <property type="match status" value="1"/>
</dbReference>
<protein>
    <submittedName>
        <fullName evidence="3">Esterase/lipase</fullName>
    </submittedName>
</protein>
<evidence type="ECO:0000313" key="3">
    <source>
        <dbReference type="EMBL" id="MDQ0200278.1"/>
    </source>
</evidence>
<dbReference type="PANTHER" id="PTHR42886:SF29">
    <property type="entry name" value="PUMMELIG, ISOFORM A"/>
    <property type="match status" value="1"/>
</dbReference>
<keyword evidence="1" id="KW-0472">Membrane</keyword>
<keyword evidence="1" id="KW-1133">Transmembrane helix</keyword>
<sequence length="234" mass="27357">MHKDLCIIIHGFAGNPWEIEPLAHALESLGYEVMTPLLPGHRRNKERMEKATALDWLQMIEKIVKHAIEENKKIHLIGFSMGAMIASIMAYRYQISTLVLLSPAVYVLTPYLLKMKLEQFFRHTRTKENRLLSGQRILKNPSFIRSTPLYNLFQFQKIVREAKMIFQHISIPICIIHGQKDETIDPKSSELIYRVVSSKEKELHYLPHSKHHICQDCEVDTVIQLVTKFLEKYH</sequence>
<reference evidence="3 4" key="1">
    <citation type="submission" date="2023-07" db="EMBL/GenBank/DDBJ databases">
        <title>Genomic Encyclopedia of Type Strains, Phase IV (KMG-IV): sequencing the most valuable type-strain genomes for metagenomic binning, comparative biology and taxonomic classification.</title>
        <authorList>
            <person name="Goeker M."/>
        </authorList>
    </citation>
    <scope>NUCLEOTIDE SEQUENCE [LARGE SCALE GENOMIC DNA]</scope>
    <source>
        <strain evidence="3 4">DSM 27594</strain>
    </source>
</reference>
<keyword evidence="1" id="KW-0812">Transmembrane</keyword>
<evidence type="ECO:0000259" key="2">
    <source>
        <dbReference type="Pfam" id="PF12146"/>
    </source>
</evidence>
<dbReference type="InterPro" id="IPR022742">
    <property type="entry name" value="Hydrolase_4"/>
</dbReference>
<accession>A0ABT9XY13</accession>
<dbReference type="PANTHER" id="PTHR42886">
    <property type="entry name" value="RE40534P-RELATED"/>
    <property type="match status" value="1"/>
</dbReference>
<organism evidence="3 4">
    <name type="scientific">Neobacillus ginsengisoli</name>
    <dbReference type="NCBI Taxonomy" id="904295"/>
    <lineage>
        <taxon>Bacteria</taxon>
        <taxon>Bacillati</taxon>
        <taxon>Bacillota</taxon>
        <taxon>Bacilli</taxon>
        <taxon>Bacillales</taxon>
        <taxon>Bacillaceae</taxon>
        <taxon>Neobacillus</taxon>
    </lineage>
</organism>
<dbReference type="Gene3D" id="3.40.50.1820">
    <property type="entry name" value="alpha/beta hydrolase"/>
    <property type="match status" value="1"/>
</dbReference>
<evidence type="ECO:0000256" key="1">
    <source>
        <dbReference type="SAM" id="Phobius"/>
    </source>
</evidence>
<comment type="caution">
    <text evidence="3">The sequence shown here is derived from an EMBL/GenBank/DDBJ whole genome shotgun (WGS) entry which is preliminary data.</text>
</comment>
<dbReference type="Pfam" id="PF12146">
    <property type="entry name" value="Hydrolase_4"/>
    <property type="match status" value="1"/>
</dbReference>
<dbReference type="EMBL" id="JAUSTW010000005">
    <property type="protein sequence ID" value="MDQ0200278.1"/>
    <property type="molecule type" value="Genomic_DNA"/>
</dbReference>
<keyword evidence="4" id="KW-1185">Reference proteome</keyword>
<dbReference type="Proteomes" id="UP001224122">
    <property type="component" value="Unassembled WGS sequence"/>
</dbReference>
<dbReference type="InterPro" id="IPR012354">
    <property type="entry name" value="Esterase_lipase"/>
</dbReference>
<name>A0ABT9XY13_9BACI</name>
<dbReference type="PIRSF" id="PIRSF017388">
    <property type="entry name" value="Esterase_lipase"/>
    <property type="match status" value="1"/>
</dbReference>
<gene>
    <name evidence="3" type="ORF">J2S10_003461</name>
</gene>
<evidence type="ECO:0000313" key="4">
    <source>
        <dbReference type="Proteomes" id="UP001224122"/>
    </source>
</evidence>
<dbReference type="InterPro" id="IPR029058">
    <property type="entry name" value="AB_hydrolase_fold"/>
</dbReference>
<feature type="domain" description="Serine aminopeptidase S33" evidence="2">
    <location>
        <begin position="3"/>
        <end position="217"/>
    </location>
</feature>
<feature type="transmembrane region" description="Helical" evidence="1">
    <location>
        <begin position="97"/>
        <end position="113"/>
    </location>
</feature>
<proteinExistence type="predicted"/>
<dbReference type="RefSeq" id="WP_307409936.1">
    <property type="nucleotide sequence ID" value="NZ_JAUSTW010000005.1"/>
</dbReference>